<feature type="region of interest" description="Disordered" evidence="1">
    <location>
        <begin position="48"/>
        <end position="96"/>
    </location>
</feature>
<dbReference type="Proteomes" id="UP001454036">
    <property type="component" value="Unassembled WGS sequence"/>
</dbReference>
<reference evidence="2 3" key="1">
    <citation type="submission" date="2024-01" db="EMBL/GenBank/DDBJ databases">
        <title>The complete chloroplast genome sequence of Lithospermum erythrorhizon: insights into the phylogenetic relationship among Boraginaceae species and the maternal lineages of purple gromwells.</title>
        <authorList>
            <person name="Okada T."/>
            <person name="Watanabe K."/>
        </authorList>
    </citation>
    <scope>NUCLEOTIDE SEQUENCE [LARGE SCALE GENOMIC DNA]</scope>
</reference>
<dbReference type="AlphaFoldDB" id="A0AAV3RXB2"/>
<name>A0AAV3RXB2_LITER</name>
<protein>
    <submittedName>
        <fullName evidence="2">Uncharacterized protein</fullName>
    </submittedName>
</protein>
<organism evidence="2 3">
    <name type="scientific">Lithospermum erythrorhizon</name>
    <name type="common">Purple gromwell</name>
    <name type="synonym">Lithospermum officinale var. erythrorhizon</name>
    <dbReference type="NCBI Taxonomy" id="34254"/>
    <lineage>
        <taxon>Eukaryota</taxon>
        <taxon>Viridiplantae</taxon>
        <taxon>Streptophyta</taxon>
        <taxon>Embryophyta</taxon>
        <taxon>Tracheophyta</taxon>
        <taxon>Spermatophyta</taxon>
        <taxon>Magnoliopsida</taxon>
        <taxon>eudicotyledons</taxon>
        <taxon>Gunneridae</taxon>
        <taxon>Pentapetalae</taxon>
        <taxon>asterids</taxon>
        <taxon>lamiids</taxon>
        <taxon>Boraginales</taxon>
        <taxon>Boraginaceae</taxon>
        <taxon>Boraginoideae</taxon>
        <taxon>Lithospermeae</taxon>
        <taxon>Lithospermum</taxon>
    </lineage>
</organism>
<gene>
    <name evidence="2" type="ORF">LIER_32295</name>
</gene>
<evidence type="ECO:0000313" key="2">
    <source>
        <dbReference type="EMBL" id="GAA0185007.1"/>
    </source>
</evidence>
<evidence type="ECO:0000313" key="3">
    <source>
        <dbReference type="Proteomes" id="UP001454036"/>
    </source>
</evidence>
<feature type="compositionally biased region" description="Basic and acidic residues" evidence="1">
    <location>
        <begin position="86"/>
        <end position="96"/>
    </location>
</feature>
<dbReference type="EMBL" id="BAABME010012345">
    <property type="protein sequence ID" value="GAA0185007.1"/>
    <property type="molecule type" value="Genomic_DNA"/>
</dbReference>
<keyword evidence="3" id="KW-1185">Reference proteome</keyword>
<proteinExistence type="predicted"/>
<accession>A0AAV3RXB2</accession>
<evidence type="ECO:0000256" key="1">
    <source>
        <dbReference type="SAM" id="MobiDB-lite"/>
    </source>
</evidence>
<comment type="caution">
    <text evidence="2">The sequence shown here is derived from an EMBL/GenBank/DDBJ whole genome shotgun (WGS) entry which is preliminary data.</text>
</comment>
<sequence length="96" mass="9946">MSESPNGPPSITERVNIISRGCNGGGYSGSARLVYAQQDIYAVTTGLESDANPAGGYAPGRVDRGCDESAEGGQPYGNHGKSSLVGHEDGRIYQRG</sequence>